<dbReference type="OrthoDB" id="9810282at2"/>
<gene>
    <name evidence="2" type="ORF">BEN49_21745</name>
</gene>
<dbReference type="EMBL" id="MDZA01000107">
    <property type="protein sequence ID" value="OGX90914.1"/>
    <property type="molecule type" value="Genomic_DNA"/>
</dbReference>
<dbReference type="RefSeq" id="WP_070742471.1">
    <property type="nucleotide sequence ID" value="NZ_MDZA01000107.1"/>
</dbReference>
<dbReference type="Pfam" id="PF04326">
    <property type="entry name" value="SLFN_AlbA_2"/>
    <property type="match status" value="1"/>
</dbReference>
<dbReference type="PANTHER" id="PTHR30595:SF6">
    <property type="entry name" value="SCHLAFEN ALBA-2 DOMAIN-CONTAINING PROTEIN"/>
    <property type="match status" value="1"/>
</dbReference>
<protein>
    <submittedName>
        <fullName evidence="2">Transcriptional regulator</fullName>
    </submittedName>
</protein>
<dbReference type="PANTHER" id="PTHR30595">
    <property type="entry name" value="GLPR-RELATED TRANSCRIPTIONAL REPRESSOR"/>
    <property type="match status" value="1"/>
</dbReference>
<name>A0A1G1TJ74_9BACT</name>
<dbReference type="Gene3D" id="3.30.950.30">
    <property type="entry name" value="Schlafen, AAA domain"/>
    <property type="match status" value="1"/>
</dbReference>
<feature type="domain" description="Schlafen AlbA-2" evidence="1">
    <location>
        <begin position="11"/>
        <end position="126"/>
    </location>
</feature>
<proteinExistence type="predicted"/>
<dbReference type="InterPro" id="IPR038461">
    <property type="entry name" value="Schlafen_AlbA_2_dom_sf"/>
</dbReference>
<keyword evidence="3" id="KW-1185">Reference proteome</keyword>
<reference evidence="2 3" key="1">
    <citation type="submission" date="2016-08" db="EMBL/GenBank/DDBJ databases">
        <title>Hymenobacter coccineus sp. nov., Hymenobacter lapidarius sp. nov. and Hymenobacter glacialis sp. nov., isolated from Antarctic soil.</title>
        <authorList>
            <person name="Sedlacek I."/>
            <person name="Kralova S."/>
            <person name="Kyrova K."/>
            <person name="Maslanova I."/>
            <person name="Stankova E."/>
            <person name="Vrbovska V."/>
            <person name="Nemec M."/>
            <person name="Bartak M."/>
            <person name="Svec P."/>
            <person name="Busse H.-J."/>
            <person name="Pantucek R."/>
        </authorList>
    </citation>
    <scope>NUCLEOTIDE SEQUENCE [LARGE SCALE GENOMIC DNA]</scope>
    <source>
        <strain evidence="2 3">CCM 8649</strain>
    </source>
</reference>
<sequence>MELAEMIARGEGETLEFKQKTTHVHRISRTLASLANTRGGHVLVGVDDAGRVVGVRDAEEELFVLRDAAVHHIEPPLMDLHFREVEADGRTVLVVTVPESPAKPHRAQVAPGDWRGYVRVRDQSVQTSRLTEQVLERQAPPTDTEPRFERIPLTRHELAAIEYAKTHPRLTLPQFMKLVNFGKRRAYQTLIKLVLHGYLRYHDKEKEPYYTV</sequence>
<dbReference type="Proteomes" id="UP000177506">
    <property type="component" value="Unassembled WGS sequence"/>
</dbReference>
<accession>A0A1G1TJ74</accession>
<comment type="caution">
    <text evidence="2">The sequence shown here is derived from an EMBL/GenBank/DDBJ whole genome shotgun (WGS) entry which is preliminary data.</text>
</comment>
<dbReference type="AlphaFoldDB" id="A0A1G1TJ74"/>
<dbReference type="InterPro" id="IPR007421">
    <property type="entry name" value="Schlafen_AlbA_2_dom"/>
</dbReference>
<evidence type="ECO:0000259" key="1">
    <source>
        <dbReference type="Pfam" id="PF04326"/>
    </source>
</evidence>
<evidence type="ECO:0000313" key="3">
    <source>
        <dbReference type="Proteomes" id="UP000177506"/>
    </source>
</evidence>
<organism evidence="2 3">
    <name type="scientific">Hymenobacter coccineus</name>
    <dbReference type="NCBI Taxonomy" id="1908235"/>
    <lineage>
        <taxon>Bacteria</taxon>
        <taxon>Pseudomonadati</taxon>
        <taxon>Bacteroidota</taxon>
        <taxon>Cytophagia</taxon>
        <taxon>Cytophagales</taxon>
        <taxon>Hymenobacteraceae</taxon>
        <taxon>Hymenobacter</taxon>
    </lineage>
</organism>
<evidence type="ECO:0000313" key="2">
    <source>
        <dbReference type="EMBL" id="OGX90914.1"/>
    </source>
</evidence>